<dbReference type="InterPro" id="IPR036291">
    <property type="entry name" value="NAD(P)-bd_dom_sf"/>
</dbReference>
<accession>A0A2U2DIM2</accession>
<feature type="domain" description="Mannitol dehydrogenase C-terminal" evidence="4">
    <location>
        <begin position="299"/>
        <end position="492"/>
    </location>
</feature>
<comment type="caution">
    <text evidence="5">The sequence shown here is derived from an EMBL/GenBank/DDBJ whole genome shotgun (WGS) entry which is preliminary data.</text>
</comment>
<keyword evidence="1" id="KW-0560">Oxidoreductase</keyword>
<dbReference type="InterPro" id="IPR050988">
    <property type="entry name" value="Mannitol_DH/Oxidoreductase"/>
</dbReference>
<protein>
    <submittedName>
        <fullName evidence="5">Mannitol dehydrogenase family protein</fullName>
    </submittedName>
</protein>
<dbReference type="Pfam" id="PF08125">
    <property type="entry name" value="Mannitol_dh_C"/>
    <property type="match status" value="1"/>
</dbReference>
<dbReference type="SUPFAM" id="SSF51735">
    <property type="entry name" value="NAD(P)-binding Rossmann-fold domains"/>
    <property type="match status" value="1"/>
</dbReference>
<dbReference type="PROSITE" id="PS00974">
    <property type="entry name" value="MANNITOL_DHGENASE"/>
    <property type="match status" value="1"/>
</dbReference>
<evidence type="ECO:0000259" key="4">
    <source>
        <dbReference type="Pfam" id="PF08125"/>
    </source>
</evidence>
<dbReference type="EMBL" id="QFBC01000018">
    <property type="protein sequence ID" value="PWE53108.1"/>
    <property type="molecule type" value="Genomic_DNA"/>
</dbReference>
<evidence type="ECO:0000256" key="1">
    <source>
        <dbReference type="ARBA" id="ARBA00023002"/>
    </source>
</evidence>
<dbReference type="Gene3D" id="3.40.50.720">
    <property type="entry name" value="NAD(P)-binding Rossmann-like Domain"/>
    <property type="match status" value="1"/>
</dbReference>
<keyword evidence="2" id="KW-0520">NAD</keyword>
<dbReference type="Pfam" id="PF01232">
    <property type="entry name" value="Mannitol_dh"/>
    <property type="match status" value="1"/>
</dbReference>
<proteinExistence type="predicted"/>
<evidence type="ECO:0000313" key="5">
    <source>
        <dbReference type="EMBL" id="PWE53108.1"/>
    </source>
</evidence>
<dbReference type="InterPro" id="IPR013131">
    <property type="entry name" value="Mannitol_DH_N"/>
</dbReference>
<feature type="domain" description="Mannitol dehydrogenase N-terminal" evidence="3">
    <location>
        <begin position="36"/>
        <end position="281"/>
    </location>
</feature>
<dbReference type="GO" id="GO:0019594">
    <property type="term" value="P:mannitol metabolic process"/>
    <property type="evidence" value="ECO:0007669"/>
    <property type="project" value="InterPro"/>
</dbReference>
<evidence type="ECO:0000313" key="6">
    <source>
        <dbReference type="Proteomes" id="UP000245252"/>
    </source>
</evidence>
<dbReference type="GO" id="GO:0016616">
    <property type="term" value="F:oxidoreductase activity, acting on the CH-OH group of donors, NAD or NADP as acceptor"/>
    <property type="evidence" value="ECO:0007669"/>
    <property type="project" value="TreeGrafter"/>
</dbReference>
<dbReference type="RefSeq" id="WP_109461442.1">
    <property type="nucleotide sequence ID" value="NZ_QFBC01000018.1"/>
</dbReference>
<keyword evidence="6" id="KW-1185">Reference proteome</keyword>
<dbReference type="InterPro" id="IPR008927">
    <property type="entry name" value="6-PGluconate_DH-like_C_sf"/>
</dbReference>
<dbReference type="InterPro" id="IPR013328">
    <property type="entry name" value="6PGD_dom2"/>
</dbReference>
<dbReference type="InterPro" id="IPR000669">
    <property type="entry name" value="Mannitol_DH"/>
</dbReference>
<dbReference type="AlphaFoldDB" id="A0A2U2DIM2"/>
<evidence type="ECO:0000256" key="2">
    <source>
        <dbReference type="ARBA" id="ARBA00023027"/>
    </source>
</evidence>
<dbReference type="OrthoDB" id="271711at2"/>
<evidence type="ECO:0000259" key="3">
    <source>
        <dbReference type="Pfam" id="PF01232"/>
    </source>
</evidence>
<gene>
    <name evidence="5" type="ORF">DEM27_27435</name>
</gene>
<reference evidence="5 6" key="1">
    <citation type="submission" date="2018-05" db="EMBL/GenBank/DDBJ databases">
        <title>The draft genome of strain NS-104.</title>
        <authorList>
            <person name="Hang P."/>
            <person name="Jiang J."/>
        </authorList>
    </citation>
    <scope>NUCLEOTIDE SEQUENCE [LARGE SCALE GENOMIC DNA]</scope>
    <source>
        <strain evidence="5 6">NS-104</strain>
    </source>
</reference>
<dbReference type="PANTHER" id="PTHR43362">
    <property type="entry name" value="MANNITOL DEHYDROGENASE DSF1-RELATED"/>
    <property type="match status" value="1"/>
</dbReference>
<dbReference type="PANTHER" id="PTHR43362:SF1">
    <property type="entry name" value="MANNITOL DEHYDROGENASE 2-RELATED"/>
    <property type="match status" value="1"/>
</dbReference>
<organism evidence="5 6">
    <name type="scientific">Metarhizobium album</name>
    <dbReference type="NCBI Taxonomy" id="2182425"/>
    <lineage>
        <taxon>Bacteria</taxon>
        <taxon>Pseudomonadati</taxon>
        <taxon>Pseudomonadota</taxon>
        <taxon>Alphaproteobacteria</taxon>
        <taxon>Hyphomicrobiales</taxon>
        <taxon>Rhizobiaceae</taxon>
        <taxon>Metarhizobium</taxon>
    </lineage>
</organism>
<dbReference type="SUPFAM" id="SSF48179">
    <property type="entry name" value="6-phosphogluconate dehydrogenase C-terminal domain-like"/>
    <property type="match status" value="1"/>
</dbReference>
<dbReference type="Proteomes" id="UP000245252">
    <property type="component" value="Unassembled WGS sequence"/>
</dbReference>
<dbReference type="PRINTS" id="PR00084">
    <property type="entry name" value="MTLDHDRGNASE"/>
</dbReference>
<dbReference type="Gene3D" id="1.10.1040.10">
    <property type="entry name" value="N-(1-d-carboxylethyl)-l-norvaline Dehydrogenase, domain 2"/>
    <property type="match status" value="1"/>
</dbReference>
<dbReference type="InterPro" id="IPR013118">
    <property type="entry name" value="Mannitol_DH_C"/>
</dbReference>
<sequence>MRSISSPPVRLSTQSLVELPAAIRRPGYDRSRLKAGIVHIGVGAFHRCHQAEYTDDALEAAFGDWGIVGINLKPPSLSPMLDPQDGLYCRELRNNGTVERRIIGALQTNISVLDTGSDPARQTLAAALRRTAAPDIRAITLTITEKGYCHIPATGELDFDHPAIVHDIRHPEQPVSAPGFLARALAMRFEQGHPPPAVISCDNVPGNGDTLRHCVLALAERIDPRLGDRIRSDVTFANSMVDRIVPATRPDYLDAFEADTGLRDEALVAGEPYRMWVIETDGQTVLPPWDLAGALYVPNVEPYEILKMRVVNGIQSNLCQLGFLSGIEFMSGVLADPVFAAFARCTIAREVLPHLPAVAGIDPAAYLDEAIERLTNADLKHRTAQISTDGSQKIRQRLLEPIRAAIRAGTPCDGLLLGVAGWMAYAAGRNWRGEPHDVHDPLTVKTTAIGRSCGSDAKAMVNAFLDLEAVFGHDLKANPQIAARLATLLAQLQQAPARNVVAEFMTSN</sequence>
<dbReference type="InterPro" id="IPR023027">
    <property type="entry name" value="Mannitol_DH_CS"/>
</dbReference>
<name>A0A2U2DIM2_9HYPH</name>